<keyword evidence="2" id="KW-1185">Reference proteome</keyword>
<proteinExistence type="predicted"/>
<protein>
    <submittedName>
        <fullName evidence="1">Uncharacterized protein</fullName>
    </submittedName>
</protein>
<sequence>MNQLQSLKISLDSFLYQTEKIHHHLQNRSGTFDPGSIDLDYKLYCQQYNAIREFTHNLPGGETIDMLKKRMAGLPAITEFDFRHEPSGFSLDVILPIVGEWLKDTFTTGKLQEKMEDIYRGLHTIQFMLKGLTNSQVAD</sequence>
<reference evidence="1" key="1">
    <citation type="journal article" date="2014" name="Int. J. Syst. Evol. Microbiol.">
        <title>Complete genome sequence of Corynebacterium casei LMG S-19264T (=DSM 44701T), isolated from a smear-ripened cheese.</title>
        <authorList>
            <consortium name="US DOE Joint Genome Institute (JGI-PGF)"/>
            <person name="Walter F."/>
            <person name="Albersmeier A."/>
            <person name="Kalinowski J."/>
            <person name="Ruckert C."/>
        </authorList>
    </citation>
    <scope>NUCLEOTIDE SEQUENCE</scope>
    <source>
        <strain evidence="1">CGMCC 1.15290</strain>
    </source>
</reference>
<comment type="caution">
    <text evidence="1">The sequence shown here is derived from an EMBL/GenBank/DDBJ whole genome shotgun (WGS) entry which is preliminary data.</text>
</comment>
<accession>A0A917J3H2</accession>
<dbReference type="AlphaFoldDB" id="A0A917J3H2"/>
<gene>
    <name evidence="1" type="ORF">GCM10011379_55160</name>
</gene>
<name>A0A917J3H2_9BACT</name>
<dbReference type="Proteomes" id="UP000627292">
    <property type="component" value="Unassembled WGS sequence"/>
</dbReference>
<dbReference type="EMBL" id="BMIB01000006">
    <property type="protein sequence ID" value="GGH81968.1"/>
    <property type="molecule type" value="Genomic_DNA"/>
</dbReference>
<evidence type="ECO:0000313" key="1">
    <source>
        <dbReference type="EMBL" id="GGH81968.1"/>
    </source>
</evidence>
<reference evidence="1" key="2">
    <citation type="submission" date="2020-09" db="EMBL/GenBank/DDBJ databases">
        <authorList>
            <person name="Sun Q."/>
            <person name="Zhou Y."/>
        </authorList>
    </citation>
    <scope>NUCLEOTIDE SEQUENCE</scope>
    <source>
        <strain evidence="1">CGMCC 1.15290</strain>
    </source>
</reference>
<dbReference type="RefSeq" id="WP_188958735.1">
    <property type="nucleotide sequence ID" value="NZ_BMIB01000006.1"/>
</dbReference>
<evidence type="ECO:0000313" key="2">
    <source>
        <dbReference type="Proteomes" id="UP000627292"/>
    </source>
</evidence>
<organism evidence="1 2">
    <name type="scientific">Filimonas zeae</name>
    <dbReference type="NCBI Taxonomy" id="1737353"/>
    <lineage>
        <taxon>Bacteria</taxon>
        <taxon>Pseudomonadati</taxon>
        <taxon>Bacteroidota</taxon>
        <taxon>Chitinophagia</taxon>
        <taxon>Chitinophagales</taxon>
        <taxon>Chitinophagaceae</taxon>
        <taxon>Filimonas</taxon>
    </lineage>
</organism>